<reference evidence="1" key="1">
    <citation type="journal article" date="2019" name="PLoS Negl. Trop. Dis.">
        <title>Revisiting the worldwide diversity of Leptospira species in the environment.</title>
        <authorList>
            <person name="Vincent A.T."/>
            <person name="Schiettekatte O."/>
            <person name="Bourhy P."/>
            <person name="Veyrier F.J."/>
            <person name="Picardeau M."/>
        </authorList>
    </citation>
    <scope>NUCLEOTIDE SEQUENCE [LARGE SCALE GENOMIC DNA]</scope>
    <source>
        <strain evidence="1">201800293</strain>
    </source>
</reference>
<dbReference type="EMBL" id="RQFF01000030">
    <property type="protein sequence ID" value="TGK69181.1"/>
    <property type="molecule type" value="Genomic_DNA"/>
</dbReference>
<dbReference type="AlphaFoldDB" id="A0A6N4Q9S3"/>
<keyword evidence="2" id="KW-1185">Reference proteome</keyword>
<gene>
    <name evidence="1" type="ORF">EHQ18_10140</name>
</gene>
<dbReference type="PANTHER" id="PTHR13833:SF71">
    <property type="entry name" value="NHL DOMAIN-CONTAINING PROTEIN"/>
    <property type="match status" value="1"/>
</dbReference>
<dbReference type="OrthoDB" id="340836at2"/>
<accession>A0A6N4Q9S3</accession>
<name>A0A6N4Q9S3_9LEPT</name>
<dbReference type="Gene3D" id="2.120.10.30">
    <property type="entry name" value="TolB, C-terminal domain"/>
    <property type="match status" value="3"/>
</dbReference>
<evidence type="ECO:0008006" key="3">
    <source>
        <dbReference type="Google" id="ProtNLM"/>
    </source>
</evidence>
<organism evidence="1 2">
    <name type="scientific">Leptospira kanakyensis</name>
    <dbReference type="NCBI Taxonomy" id="2484968"/>
    <lineage>
        <taxon>Bacteria</taxon>
        <taxon>Pseudomonadati</taxon>
        <taxon>Spirochaetota</taxon>
        <taxon>Spirochaetia</taxon>
        <taxon>Leptospirales</taxon>
        <taxon>Leptospiraceae</taxon>
        <taxon>Leptospira</taxon>
    </lineage>
</organism>
<proteinExistence type="predicted"/>
<sequence>MKQMIIKKIFSLSFTLLIFYNCDSGNDNKDTQNLLFLSLLNNGSTYTSNVKVSLYAGSSQRQSGGIDGDRFSATFNRPRDLVYVSSDKSLLIVDNEGRKIRKIDASGSVSTFAGALDGSFGDTDGIGTNARFKNILGITRCPDGYFYVADSSNSLVRKISEAAVVTKLTGGYGNVDGNLAAARFGILRDITCDNTGNLFVTDGSNHSIRKIDTSGNVTTYAGSTSGVAGLVDGVGNDARFTDPNGISFDPISGNLYVLGCCGSFAVIDQNRKVTFVTKVLGYVNGNISQAKFSSPTNLVNDVDGDFIIADSVNNAIRKYTRVGEVSTFAGTTFGEFGLVDGYGTQARFNEPSGIVAGEGRTFFVTDYRNHVIRKIEY</sequence>
<evidence type="ECO:0000313" key="2">
    <source>
        <dbReference type="Proteomes" id="UP000297239"/>
    </source>
</evidence>
<evidence type="ECO:0000313" key="1">
    <source>
        <dbReference type="EMBL" id="TGK69181.1"/>
    </source>
</evidence>
<comment type="caution">
    <text evidence="1">The sequence shown here is derived from an EMBL/GenBank/DDBJ whole genome shotgun (WGS) entry which is preliminary data.</text>
</comment>
<dbReference type="InterPro" id="IPR011042">
    <property type="entry name" value="6-blade_b-propeller_TolB-like"/>
</dbReference>
<protein>
    <recommendedName>
        <fullName evidence="3">6-bladed beta-propeller</fullName>
    </recommendedName>
</protein>
<dbReference type="Proteomes" id="UP000297239">
    <property type="component" value="Unassembled WGS sequence"/>
</dbReference>
<dbReference type="SUPFAM" id="SSF101898">
    <property type="entry name" value="NHL repeat"/>
    <property type="match status" value="1"/>
</dbReference>
<dbReference type="RefSeq" id="WP_135634032.1">
    <property type="nucleotide sequence ID" value="NZ_RQFE01000024.1"/>
</dbReference>
<dbReference type="PANTHER" id="PTHR13833">
    <property type="match status" value="1"/>
</dbReference>